<evidence type="ECO:0000313" key="1">
    <source>
        <dbReference type="EMBL" id="QJE95811.1"/>
    </source>
</evidence>
<protein>
    <submittedName>
        <fullName evidence="1">Uncharacterized protein</fullName>
    </submittedName>
</protein>
<sequence>MRHHFLWLLVPAAAWLGYRPHTAKTDPADAATKTSRAGEIAAGMERATTADLEAEAAKLRGATPDHPDEQLERNTRSRLLCIRWAELDPEGAWARLQGEENHDLRAQLTAEWALRNPSAAFAALDTWEGREKGALDLIGKELITRDPEIFAAYYARYYMPYPDGGSAWLAVVEKNPAKFEEIAKALLDEGRSSHSSASAIYGVLAKLRAQKDAAGTLEWAMTLEPEVSKAAVAEALKKMAEAHPAAAWKALNSEDPRFKSLFPVGENEMISAAILRLVGKDDPVAAFKLIKENSTGDLYDLFVAEPLDGLLIGAIQAGKMDVMDAYRLAGESGIGNHGYAMMNSSFWGKLPTAKLEETARALAAEAGSDRRSVILGALLNEWKERDEGSAIAFASTLPNPALRAEVYARCFTTPEGSVADSDYFAATLHKIPTQDRAAALLDALNYVDLVRNPDATHGPAMQPEALAVDLSELPPSEAAKKAVLSNSSRWGASDPLSALAWADAQKDSEAKAAGYAGAVNGWALHDPYAAAEWLATKPADRARDAGTLYLVKRMAASDAEGAWEWTASMSDPTWRLEARSEAMKAWLADDPEAARAAFKKISPTLPKAERSKLAESISLK</sequence>
<organism evidence="1 2">
    <name type="scientific">Luteolibacter luteus</name>
    <dbReference type="NCBI Taxonomy" id="2728835"/>
    <lineage>
        <taxon>Bacteria</taxon>
        <taxon>Pseudomonadati</taxon>
        <taxon>Verrucomicrobiota</taxon>
        <taxon>Verrucomicrobiia</taxon>
        <taxon>Verrucomicrobiales</taxon>
        <taxon>Verrucomicrobiaceae</taxon>
        <taxon>Luteolibacter</taxon>
    </lineage>
</organism>
<proteinExistence type="predicted"/>
<reference evidence="1 2" key="1">
    <citation type="submission" date="2020-04" db="EMBL/GenBank/DDBJ databases">
        <title>Luteolibacter sp. G-1-1-1 isolated from soil.</title>
        <authorList>
            <person name="Dahal R.H."/>
        </authorList>
    </citation>
    <scope>NUCLEOTIDE SEQUENCE [LARGE SCALE GENOMIC DNA]</scope>
    <source>
        <strain evidence="1 2">G-1-1-1</strain>
    </source>
</reference>
<dbReference type="AlphaFoldDB" id="A0A858RGV4"/>
<name>A0A858RGV4_9BACT</name>
<evidence type="ECO:0000313" key="2">
    <source>
        <dbReference type="Proteomes" id="UP000501812"/>
    </source>
</evidence>
<accession>A0A858RGV4</accession>
<dbReference type="KEGG" id="luo:HHL09_08425"/>
<gene>
    <name evidence="1" type="ORF">HHL09_08425</name>
</gene>
<dbReference type="EMBL" id="CP051774">
    <property type="protein sequence ID" value="QJE95811.1"/>
    <property type="molecule type" value="Genomic_DNA"/>
</dbReference>
<dbReference type="RefSeq" id="WP_169454124.1">
    <property type="nucleotide sequence ID" value="NZ_CP051774.1"/>
</dbReference>
<dbReference type="Proteomes" id="UP000501812">
    <property type="component" value="Chromosome"/>
</dbReference>
<keyword evidence="2" id="KW-1185">Reference proteome</keyword>